<accession>A0AAP9EAJ2</accession>
<dbReference type="GeneID" id="66530649"/>
<reference evidence="1 2" key="1">
    <citation type="submission" date="2019-06" db="EMBL/GenBank/DDBJ databases">
        <title>Genome analyses of bacteria isolated from kimchi.</title>
        <authorList>
            <person name="Lee S."/>
            <person name="Ahn S."/>
            <person name="Roh S."/>
        </authorList>
    </citation>
    <scope>NUCLEOTIDE SEQUENCE [LARGE SCALE GENOMIC DNA]</scope>
    <source>
        <strain evidence="1 2">CBA3625</strain>
    </source>
</reference>
<sequence length="108" mass="12534">MVKIAGIESRDQISGRLIQATPVEKNSLNSHVRLTEYDGIIRPDEELYTRDQVIEILKRYDFFKNSYNEIDEEDGGELAMWNAHDALKHRYTGSQWSGIDEFIRSEIG</sequence>
<keyword evidence="2" id="KW-1185">Reference proteome</keyword>
<name>A0AAP9EAJ2_LEULA</name>
<protein>
    <submittedName>
        <fullName evidence="1">Uncharacterized protein</fullName>
    </submittedName>
</protein>
<gene>
    <name evidence="1" type="ORF">FGL83_00485</name>
</gene>
<proteinExistence type="predicted"/>
<organism evidence="1 2">
    <name type="scientific">Leuconostoc lactis</name>
    <dbReference type="NCBI Taxonomy" id="1246"/>
    <lineage>
        <taxon>Bacteria</taxon>
        <taxon>Bacillati</taxon>
        <taxon>Bacillota</taxon>
        <taxon>Bacilli</taxon>
        <taxon>Lactobacillales</taxon>
        <taxon>Lactobacillaceae</taxon>
        <taxon>Leuconostoc</taxon>
    </lineage>
</organism>
<dbReference type="AlphaFoldDB" id="A0AAP9EAJ2"/>
<evidence type="ECO:0000313" key="1">
    <source>
        <dbReference type="EMBL" id="QEA43272.1"/>
    </source>
</evidence>
<dbReference type="EMBL" id="CP042387">
    <property type="protein sequence ID" value="QEA43272.1"/>
    <property type="molecule type" value="Genomic_DNA"/>
</dbReference>
<evidence type="ECO:0000313" key="2">
    <source>
        <dbReference type="Proteomes" id="UP000321298"/>
    </source>
</evidence>
<dbReference type="RefSeq" id="WP_147000616.1">
    <property type="nucleotide sequence ID" value="NZ_CP042387.1"/>
</dbReference>
<dbReference type="Proteomes" id="UP000321298">
    <property type="component" value="Chromosome"/>
</dbReference>